<feature type="compositionally biased region" description="Polar residues" evidence="1">
    <location>
        <begin position="17"/>
        <end position="36"/>
    </location>
</feature>
<evidence type="ECO:0000256" key="1">
    <source>
        <dbReference type="SAM" id="MobiDB-lite"/>
    </source>
</evidence>
<proteinExistence type="predicted"/>
<reference evidence="2" key="1">
    <citation type="submission" date="2020-03" db="EMBL/GenBank/DDBJ databases">
        <title>A transcriptome and proteome of the tick Rhipicephalus microplus shaped by the genetic composition of its hosts and developmental stage.</title>
        <authorList>
            <person name="Garcia G.R."/>
            <person name="Ribeiro J.M.C."/>
            <person name="Maruyama S.R."/>
            <person name="Gardinasse L.G."/>
            <person name="Nelson K."/>
            <person name="Ferreira B.R."/>
            <person name="Andrade T.G."/>
            <person name="Santos I.K.F.M."/>
        </authorList>
    </citation>
    <scope>NUCLEOTIDE SEQUENCE</scope>
    <source>
        <strain evidence="2">NSGR</strain>
        <tissue evidence="2">Salivary glands</tissue>
    </source>
</reference>
<dbReference type="EMBL" id="GIKN01006211">
    <property type="protein sequence ID" value="NIE48484.1"/>
    <property type="molecule type" value="Transcribed_RNA"/>
</dbReference>
<organism evidence="2">
    <name type="scientific">Rhipicephalus microplus</name>
    <name type="common">Cattle tick</name>
    <name type="synonym">Boophilus microplus</name>
    <dbReference type="NCBI Taxonomy" id="6941"/>
    <lineage>
        <taxon>Eukaryota</taxon>
        <taxon>Metazoa</taxon>
        <taxon>Ecdysozoa</taxon>
        <taxon>Arthropoda</taxon>
        <taxon>Chelicerata</taxon>
        <taxon>Arachnida</taxon>
        <taxon>Acari</taxon>
        <taxon>Parasitiformes</taxon>
        <taxon>Ixodida</taxon>
        <taxon>Ixodoidea</taxon>
        <taxon>Ixodidae</taxon>
        <taxon>Rhipicephalinae</taxon>
        <taxon>Rhipicephalus</taxon>
        <taxon>Boophilus</taxon>
    </lineage>
</organism>
<feature type="compositionally biased region" description="Low complexity" evidence="1">
    <location>
        <begin position="64"/>
        <end position="137"/>
    </location>
</feature>
<protein>
    <submittedName>
        <fullName evidence="2">Uncharacterized protein</fullName>
    </submittedName>
</protein>
<dbReference type="AlphaFoldDB" id="A0A6G5AC15"/>
<name>A0A6G5AC15_RHIMP</name>
<sequence length="209" mass="21388">MLPSSNGAHSATFLRESPSQNAQSQLCSPAHSTQSAEDAIPHRMKLSSPSTSRSPEAPPPFSTGGSRRSSPPLTSTSKEASSLASSPLSTVASPPTSSPQTSAAATTSSPVGSDPASPEKASSSPSSAEKEASLSSPVMQDADSLEDLSRTEDSLSTVRQVLPPGRPPPTKPTTLSWKPLHSPGKPRAPPPPTRPEGKGGKLVAITCLH</sequence>
<accession>A0A6G5AC15</accession>
<feature type="region of interest" description="Disordered" evidence="1">
    <location>
        <begin position="1"/>
        <end position="209"/>
    </location>
</feature>
<evidence type="ECO:0000313" key="2">
    <source>
        <dbReference type="EMBL" id="NIE48484.1"/>
    </source>
</evidence>